<accession>A0A845UUP6</accession>
<dbReference type="Proteomes" id="UP000484885">
    <property type="component" value="Unassembled WGS sequence"/>
</dbReference>
<dbReference type="PROSITE" id="PS00409">
    <property type="entry name" value="PROKAR_NTER_METHYL"/>
    <property type="match status" value="1"/>
</dbReference>
<dbReference type="RefSeq" id="WP_164209090.1">
    <property type="nucleotide sequence ID" value="NZ_JAAGSC010000023.1"/>
</dbReference>
<organism evidence="3 4">
    <name type="scientific">Wenzhouxiangella limi</name>
    <dbReference type="NCBI Taxonomy" id="2707351"/>
    <lineage>
        <taxon>Bacteria</taxon>
        <taxon>Pseudomonadati</taxon>
        <taxon>Pseudomonadota</taxon>
        <taxon>Gammaproteobacteria</taxon>
        <taxon>Chromatiales</taxon>
        <taxon>Wenzhouxiangellaceae</taxon>
        <taxon>Wenzhouxiangella</taxon>
    </lineage>
</organism>
<keyword evidence="2" id="KW-0472">Membrane</keyword>
<comment type="caution">
    <text evidence="3">The sequence shown here is derived from an EMBL/GenBank/DDBJ whole genome shotgun (WGS) entry which is preliminary data.</text>
</comment>
<keyword evidence="2" id="KW-0812">Transmembrane</keyword>
<dbReference type="Pfam" id="PF07963">
    <property type="entry name" value="N_methyl"/>
    <property type="match status" value="1"/>
</dbReference>
<dbReference type="AlphaFoldDB" id="A0A845UUP6"/>
<evidence type="ECO:0000256" key="2">
    <source>
        <dbReference type="SAM" id="Phobius"/>
    </source>
</evidence>
<protein>
    <submittedName>
        <fullName evidence="3">Prepilin-type N-terminal cleavage/methylation domain-containing protein</fullName>
    </submittedName>
</protein>
<feature type="compositionally biased region" description="Polar residues" evidence="1">
    <location>
        <begin position="300"/>
        <end position="315"/>
    </location>
</feature>
<dbReference type="EMBL" id="JAAGSC010000023">
    <property type="protein sequence ID" value="NDY94274.1"/>
    <property type="molecule type" value="Genomic_DNA"/>
</dbReference>
<feature type="region of interest" description="Disordered" evidence="1">
    <location>
        <begin position="208"/>
        <end position="315"/>
    </location>
</feature>
<gene>
    <name evidence="3" type="ORF">G3I74_00825</name>
</gene>
<keyword evidence="2" id="KW-1133">Transmembrane helix</keyword>
<feature type="transmembrane region" description="Helical" evidence="2">
    <location>
        <begin position="20"/>
        <end position="40"/>
    </location>
</feature>
<reference evidence="3 4" key="1">
    <citation type="submission" date="2020-02" db="EMBL/GenBank/DDBJ databases">
        <authorList>
            <person name="Zhang X.-Y."/>
        </authorList>
    </citation>
    <scope>NUCLEOTIDE SEQUENCE [LARGE SCALE GENOMIC DNA]</scope>
    <source>
        <strain evidence="3 4">C33</strain>
    </source>
</reference>
<evidence type="ECO:0000256" key="1">
    <source>
        <dbReference type="SAM" id="MobiDB-lite"/>
    </source>
</evidence>
<evidence type="ECO:0000313" key="3">
    <source>
        <dbReference type="EMBL" id="NDY94274.1"/>
    </source>
</evidence>
<sequence length="342" mass="35504">MSSRFPRPANRNQGFSLVELMVAMALSLIVISAIIGVFAANQQTSRAQADLNNAQEAFRFASHTIKRVVRQGDEIETPASGEWLKVVIRPEGENGYKDCLGREITIETTNTFSIVDGNLRCSAANADGTLTETIVGGLDASNSVVLFGQASDQYWADNDQWKVPASVTDWDDVRSVNVSLAMLDRSGQSHGRVGRFSATMRMPVLEEASGIGGAGGSPGGGSGTNGSEGAGNDSNDENDGSDANDQTDDTGGTDDDGNDDGTNEDDGDGDGGTDGNNDDDGDSASGSPDPGTCQCLFKNKGSTLISDPSNAESCSNNCCDANEPGGNIKNNTSFSISAGVCQ</sequence>
<feature type="compositionally biased region" description="Acidic residues" evidence="1">
    <location>
        <begin position="234"/>
        <end position="282"/>
    </location>
</feature>
<keyword evidence="4" id="KW-1185">Reference proteome</keyword>
<feature type="compositionally biased region" description="Gly residues" evidence="1">
    <location>
        <begin position="210"/>
        <end position="229"/>
    </location>
</feature>
<dbReference type="NCBIfam" id="TIGR02532">
    <property type="entry name" value="IV_pilin_GFxxxE"/>
    <property type="match status" value="1"/>
</dbReference>
<proteinExistence type="predicted"/>
<evidence type="ECO:0000313" key="4">
    <source>
        <dbReference type="Proteomes" id="UP000484885"/>
    </source>
</evidence>
<dbReference type="InterPro" id="IPR012902">
    <property type="entry name" value="N_methyl_site"/>
</dbReference>
<name>A0A845UUP6_9GAMM</name>